<reference evidence="2" key="2">
    <citation type="submission" date="2023-06" db="EMBL/GenBank/DDBJ databases">
        <authorList>
            <person name="Ma L."/>
            <person name="Liu K.-W."/>
            <person name="Li Z."/>
            <person name="Hsiao Y.-Y."/>
            <person name="Qi Y."/>
            <person name="Fu T."/>
            <person name="Tang G."/>
            <person name="Zhang D."/>
            <person name="Sun W.-H."/>
            <person name="Liu D.-K."/>
            <person name="Li Y."/>
            <person name="Chen G.-Z."/>
            <person name="Liu X.-D."/>
            <person name="Liao X.-Y."/>
            <person name="Jiang Y.-T."/>
            <person name="Yu X."/>
            <person name="Hao Y."/>
            <person name="Huang J."/>
            <person name="Zhao X.-W."/>
            <person name="Ke S."/>
            <person name="Chen Y.-Y."/>
            <person name="Wu W.-L."/>
            <person name="Hsu J.-L."/>
            <person name="Lin Y.-F."/>
            <person name="Huang M.-D."/>
            <person name="Li C.-Y."/>
            <person name="Huang L."/>
            <person name="Wang Z.-W."/>
            <person name="Zhao X."/>
            <person name="Zhong W.-Y."/>
            <person name="Peng D.-H."/>
            <person name="Ahmad S."/>
            <person name="Lan S."/>
            <person name="Zhang J.-S."/>
            <person name="Tsai W.-C."/>
            <person name="Van De Peer Y."/>
            <person name="Liu Z.-J."/>
        </authorList>
    </citation>
    <scope>NUCLEOTIDE SEQUENCE</scope>
    <source>
        <strain evidence="2">CP</strain>
        <tissue evidence="2">Leaves</tissue>
    </source>
</reference>
<dbReference type="InterPro" id="IPR044517">
    <property type="entry name" value="PHOX1-4"/>
</dbReference>
<name>A0AAV9EV17_ACOCL</name>
<accession>A0AAV9EV17</accession>
<sequence length="168" mass="18363">MASFAQKVEEEQPTTNPTTHRPLPSPDPQPSPGHIAAVFLKCAHELKEAGNRLFPSRNYAAALHQYDLGLKLLPPSHPDRAVFHSNRTACLMHARPVVDYEAVALDCSLALRAQPNHTRALLRGARKALGSSEAALQDALPPLLRSLYIQMSNSNDAFVVNTDNSILI</sequence>
<reference evidence="2" key="1">
    <citation type="journal article" date="2023" name="Nat. Commun.">
        <title>Diploid and tetraploid genomes of Acorus and the evolution of monocots.</title>
        <authorList>
            <person name="Ma L."/>
            <person name="Liu K.W."/>
            <person name="Li Z."/>
            <person name="Hsiao Y.Y."/>
            <person name="Qi Y."/>
            <person name="Fu T."/>
            <person name="Tang G.D."/>
            <person name="Zhang D."/>
            <person name="Sun W.H."/>
            <person name="Liu D.K."/>
            <person name="Li Y."/>
            <person name="Chen G.Z."/>
            <person name="Liu X.D."/>
            <person name="Liao X.Y."/>
            <person name="Jiang Y.T."/>
            <person name="Yu X."/>
            <person name="Hao Y."/>
            <person name="Huang J."/>
            <person name="Zhao X.W."/>
            <person name="Ke S."/>
            <person name="Chen Y.Y."/>
            <person name="Wu W.L."/>
            <person name="Hsu J.L."/>
            <person name="Lin Y.F."/>
            <person name="Huang M.D."/>
            <person name="Li C.Y."/>
            <person name="Huang L."/>
            <person name="Wang Z.W."/>
            <person name="Zhao X."/>
            <person name="Zhong W.Y."/>
            <person name="Peng D.H."/>
            <person name="Ahmad S."/>
            <person name="Lan S."/>
            <person name="Zhang J.S."/>
            <person name="Tsai W.C."/>
            <person name="Van de Peer Y."/>
            <person name="Liu Z.J."/>
        </authorList>
    </citation>
    <scope>NUCLEOTIDE SEQUENCE</scope>
    <source>
        <strain evidence="2">CP</strain>
    </source>
</reference>
<dbReference type="SUPFAM" id="SSF48452">
    <property type="entry name" value="TPR-like"/>
    <property type="match status" value="1"/>
</dbReference>
<evidence type="ECO:0000313" key="3">
    <source>
        <dbReference type="Proteomes" id="UP001180020"/>
    </source>
</evidence>
<proteinExistence type="predicted"/>
<evidence type="ECO:0000256" key="1">
    <source>
        <dbReference type="SAM" id="MobiDB-lite"/>
    </source>
</evidence>
<dbReference type="InterPro" id="IPR011990">
    <property type="entry name" value="TPR-like_helical_dom_sf"/>
</dbReference>
<dbReference type="Proteomes" id="UP001180020">
    <property type="component" value="Unassembled WGS sequence"/>
</dbReference>
<dbReference type="PANTHER" id="PTHR46183">
    <property type="entry name" value="PROTEIN CLMP1"/>
    <property type="match status" value="1"/>
</dbReference>
<evidence type="ECO:0000313" key="2">
    <source>
        <dbReference type="EMBL" id="KAK1317011.1"/>
    </source>
</evidence>
<organism evidence="2 3">
    <name type="scientific">Acorus calamus</name>
    <name type="common">Sweet flag</name>
    <dbReference type="NCBI Taxonomy" id="4465"/>
    <lineage>
        <taxon>Eukaryota</taxon>
        <taxon>Viridiplantae</taxon>
        <taxon>Streptophyta</taxon>
        <taxon>Embryophyta</taxon>
        <taxon>Tracheophyta</taxon>
        <taxon>Spermatophyta</taxon>
        <taxon>Magnoliopsida</taxon>
        <taxon>Liliopsida</taxon>
        <taxon>Acoraceae</taxon>
        <taxon>Acorus</taxon>
    </lineage>
</organism>
<comment type="caution">
    <text evidence="2">The sequence shown here is derived from an EMBL/GenBank/DDBJ whole genome shotgun (WGS) entry which is preliminary data.</text>
</comment>
<dbReference type="EMBL" id="JAUJYO010000005">
    <property type="protein sequence ID" value="KAK1317011.1"/>
    <property type="molecule type" value="Genomic_DNA"/>
</dbReference>
<keyword evidence="3" id="KW-1185">Reference proteome</keyword>
<protein>
    <submittedName>
        <fullName evidence="2">Uncharacterized protein</fullName>
    </submittedName>
</protein>
<dbReference type="AlphaFoldDB" id="A0AAV9EV17"/>
<gene>
    <name evidence="2" type="ORF">QJS10_CPA05g01091</name>
</gene>
<feature type="region of interest" description="Disordered" evidence="1">
    <location>
        <begin position="1"/>
        <end position="31"/>
    </location>
</feature>
<dbReference type="Gene3D" id="1.25.40.10">
    <property type="entry name" value="Tetratricopeptide repeat domain"/>
    <property type="match status" value="1"/>
</dbReference>
<dbReference type="PANTHER" id="PTHR46183:SF8">
    <property type="entry name" value="PROTEIN CLMP1"/>
    <property type="match status" value="1"/>
</dbReference>